<proteinExistence type="predicted"/>
<name>A0A2N6NKI6_BEABA</name>
<evidence type="ECO:0000313" key="3">
    <source>
        <dbReference type="Proteomes" id="UP000235728"/>
    </source>
</evidence>
<sequence length="77" mass="8336">MRQHGPGVSGHPPTGIGSLPPATCDMFTRANPTGSFDYQQALQSKIAVPRFTMKPVERETSPAEDASAGRGYVWWGF</sequence>
<evidence type="ECO:0000256" key="1">
    <source>
        <dbReference type="SAM" id="MobiDB-lite"/>
    </source>
</evidence>
<feature type="region of interest" description="Disordered" evidence="1">
    <location>
        <begin position="1"/>
        <end position="24"/>
    </location>
</feature>
<comment type="caution">
    <text evidence="2">The sequence shown here is derived from an EMBL/GenBank/DDBJ whole genome shotgun (WGS) entry which is preliminary data.</text>
</comment>
<dbReference type="Proteomes" id="UP000235728">
    <property type="component" value="Unassembled WGS sequence"/>
</dbReference>
<organism evidence="2 3">
    <name type="scientific">Beauveria bassiana</name>
    <name type="common">White muscardine disease fungus</name>
    <name type="synonym">Tritirachium shiotae</name>
    <dbReference type="NCBI Taxonomy" id="176275"/>
    <lineage>
        <taxon>Eukaryota</taxon>
        <taxon>Fungi</taxon>
        <taxon>Dikarya</taxon>
        <taxon>Ascomycota</taxon>
        <taxon>Pezizomycotina</taxon>
        <taxon>Sordariomycetes</taxon>
        <taxon>Hypocreomycetidae</taxon>
        <taxon>Hypocreales</taxon>
        <taxon>Cordycipitaceae</taxon>
        <taxon>Beauveria</taxon>
    </lineage>
</organism>
<evidence type="ECO:0000313" key="2">
    <source>
        <dbReference type="EMBL" id="PMB67798.1"/>
    </source>
</evidence>
<accession>A0A2N6NKI6</accession>
<protein>
    <submittedName>
        <fullName evidence="2">Uncharacterized protein</fullName>
    </submittedName>
</protein>
<dbReference type="EMBL" id="MRVG01000006">
    <property type="protein sequence ID" value="PMB67798.1"/>
    <property type="molecule type" value="Genomic_DNA"/>
</dbReference>
<dbReference type="AlphaFoldDB" id="A0A2N6NKI6"/>
<reference evidence="2 3" key="1">
    <citation type="journal article" date="2016" name="Appl. Microbiol. Biotechnol.">
        <title>Characterization of T-DNA insertion mutants with decreased virulence in the entomopathogenic fungus Beauveria bassiana JEF-007.</title>
        <authorList>
            <person name="Kim S."/>
            <person name="Lee S.J."/>
            <person name="Nai Y.S."/>
            <person name="Yu J.S."/>
            <person name="Lee M.R."/>
            <person name="Yang Y.T."/>
            <person name="Kim J.S."/>
        </authorList>
    </citation>
    <scope>NUCLEOTIDE SEQUENCE [LARGE SCALE GENOMIC DNA]</scope>
    <source>
        <strain evidence="2 3">JEF-007</strain>
    </source>
</reference>
<gene>
    <name evidence="2" type="ORF">BM221_005969</name>
</gene>